<evidence type="ECO:0000313" key="7">
    <source>
        <dbReference type="EMBL" id="RKN17495.1"/>
    </source>
</evidence>
<sequence length="749" mass="76433">MSENVMAAIRSDEPPPGADRPGGDAPPWSAARPWPRTSRPRRWGGVVRTARLSLAEQPWLGDHLVLGAVLLPATALLDLAAGGAREAGCDRLDAVVFERPVPVPEWGALQLRVAVGAEDAEGRRAVTVSSRRESAGPDAPWTRHAAGRASRGGDARAAGLGGGPPPGAVPVDPGAHRVRLAALGLVHGPAFHGLRAAWAAEGEAWAEVSLPDGIEAQGFGVHPALLDAALHAVGAGGLLADEGRARVPCAASGVRVWRPGARALRVRLARVGADAVSLVAVDGADRPVVEVGALVLRPLSAAALAADRAASGPAPHRVDWQALPPPWPGPGGCDVVARRDARRRGGDVLAGALWALGLVRAWLADGERGEGRLAVVTRGGVALPGESPDPAQAAVWGLVRAAQSEHPGRLVLVDADPDEDLGAALASGEPQLAVRGGRLLVPRLVRAERVAEVPRTGPVFGPGTVLVTGAGGALGRLVARHLVAAHGVTDLLLVGRRGVPGDVVAALAGRGATVRAALCDVGERAALRALLADRPLTGVVHCAGAPESGGAVASLAPERLARALRPTALAAARLHELTRGMDLSAFVLFSSPAGILGGRGAAPHAAAGAALDALAERRRALGLPAVSIAWRPPGAGEGALPLACHEGLALMDAALTAPDAVTVPLRLDPGALRARAVEGALPALFHGLVRVPTAVSPRRVRGVPTDGPRAETPLPPAARDGGARRDQAAAPPPRRDGARADRRRRWPLR</sequence>
<organism evidence="6 9">
    <name type="scientific">Streptomyces radicis</name>
    <dbReference type="NCBI Taxonomy" id="1750517"/>
    <lineage>
        <taxon>Bacteria</taxon>
        <taxon>Bacillati</taxon>
        <taxon>Actinomycetota</taxon>
        <taxon>Actinomycetes</taxon>
        <taxon>Kitasatosporales</taxon>
        <taxon>Streptomycetaceae</taxon>
        <taxon>Streptomyces</taxon>
    </lineage>
</organism>
<evidence type="ECO:0000256" key="3">
    <source>
        <dbReference type="PROSITE-ProRule" id="PRU01363"/>
    </source>
</evidence>
<evidence type="ECO:0000256" key="1">
    <source>
        <dbReference type="ARBA" id="ARBA00022679"/>
    </source>
</evidence>
<gene>
    <name evidence="7" type="ORF">D7318_23645</name>
    <name evidence="6" type="ORF">D7319_24280</name>
</gene>
<reference evidence="8 9" key="1">
    <citation type="submission" date="2018-09" db="EMBL/GenBank/DDBJ databases">
        <title>Streptomyces sp. nov. DS1-2, an endophytic actinomycete isolated from roots of Dendrobium scabrilingue.</title>
        <authorList>
            <person name="Kuncharoen N."/>
            <person name="Kudo T."/>
            <person name="Ohkuma M."/>
            <person name="Yuki M."/>
            <person name="Tanasupawat S."/>
        </authorList>
    </citation>
    <scope>NUCLEOTIDE SEQUENCE [LARGE SCALE GENOMIC DNA]</scope>
    <source>
        <strain evidence="6 9">AZ1-7</strain>
        <strain evidence="7 8">DS1-2</strain>
    </source>
</reference>
<dbReference type="OrthoDB" id="4148004at2"/>
<dbReference type="GO" id="GO:0006633">
    <property type="term" value="P:fatty acid biosynthetic process"/>
    <property type="evidence" value="ECO:0007669"/>
    <property type="project" value="TreeGrafter"/>
</dbReference>
<name>A0A3A9WDC7_9ACTN</name>
<evidence type="ECO:0000259" key="5">
    <source>
        <dbReference type="PROSITE" id="PS52019"/>
    </source>
</evidence>
<feature type="region of interest" description="Disordered" evidence="4">
    <location>
        <begin position="1"/>
        <end position="40"/>
    </location>
</feature>
<feature type="region of interest" description="C-terminal hotdog fold" evidence="3">
    <location>
        <begin position="168"/>
        <end position="305"/>
    </location>
</feature>
<feature type="domain" description="PKS/mFAS DH" evidence="5">
    <location>
        <begin position="26"/>
        <end position="305"/>
    </location>
</feature>
<accession>A0A3A9WDC7</accession>
<dbReference type="EMBL" id="RBDX01000025">
    <property type="protein sequence ID" value="RKN05656.1"/>
    <property type="molecule type" value="Genomic_DNA"/>
</dbReference>
<dbReference type="Pfam" id="PF22953">
    <property type="entry name" value="SpnB_Rossmann"/>
    <property type="match status" value="1"/>
</dbReference>
<dbReference type="PANTHER" id="PTHR43775:SF51">
    <property type="entry name" value="INACTIVE PHENOLPHTHIOCEROL SYNTHESIS POLYKETIDE SYNTHASE TYPE I PKS1-RELATED"/>
    <property type="match status" value="1"/>
</dbReference>
<dbReference type="Pfam" id="PF14765">
    <property type="entry name" value="PS-DH"/>
    <property type="match status" value="1"/>
</dbReference>
<evidence type="ECO:0000313" key="9">
    <source>
        <dbReference type="Proteomes" id="UP000275024"/>
    </source>
</evidence>
<protein>
    <submittedName>
        <fullName evidence="6">KR domain-containing protein</fullName>
    </submittedName>
</protein>
<keyword evidence="8" id="KW-1185">Reference proteome</keyword>
<feature type="compositionally biased region" description="Basic and acidic residues" evidence="4">
    <location>
        <begin position="721"/>
        <end position="740"/>
    </location>
</feature>
<keyword evidence="1" id="KW-0808">Transferase</keyword>
<feature type="compositionally biased region" description="Low complexity" evidence="4">
    <location>
        <begin position="23"/>
        <end position="37"/>
    </location>
</feature>
<dbReference type="SMART" id="SM00822">
    <property type="entry name" value="PKS_KR"/>
    <property type="match status" value="1"/>
</dbReference>
<dbReference type="SMART" id="SM00826">
    <property type="entry name" value="PKS_DH"/>
    <property type="match status" value="1"/>
</dbReference>
<keyword evidence="2" id="KW-0511">Multifunctional enzyme</keyword>
<dbReference type="PANTHER" id="PTHR43775">
    <property type="entry name" value="FATTY ACID SYNTHASE"/>
    <property type="match status" value="1"/>
</dbReference>
<feature type="region of interest" description="Disordered" evidence="4">
    <location>
        <begin position="698"/>
        <end position="749"/>
    </location>
</feature>
<dbReference type="InterPro" id="IPR049551">
    <property type="entry name" value="PKS_DH_C"/>
</dbReference>
<dbReference type="EMBL" id="RBDY01000023">
    <property type="protein sequence ID" value="RKN17495.1"/>
    <property type="molecule type" value="Genomic_DNA"/>
</dbReference>
<dbReference type="Proteomes" id="UP000275024">
    <property type="component" value="Unassembled WGS sequence"/>
</dbReference>
<dbReference type="Proteomes" id="UP000268652">
    <property type="component" value="Unassembled WGS sequence"/>
</dbReference>
<dbReference type="InterPro" id="IPR013968">
    <property type="entry name" value="PKS_KR"/>
</dbReference>
<feature type="active site" description="Proton donor; for dehydratase activity" evidence="3">
    <location>
        <position position="227"/>
    </location>
</feature>
<dbReference type="CDD" id="cd08956">
    <property type="entry name" value="KR_3_FAS_SDR_x"/>
    <property type="match status" value="1"/>
</dbReference>
<evidence type="ECO:0000256" key="4">
    <source>
        <dbReference type="SAM" id="MobiDB-lite"/>
    </source>
</evidence>
<dbReference type="AlphaFoldDB" id="A0A3A9WDC7"/>
<evidence type="ECO:0000313" key="6">
    <source>
        <dbReference type="EMBL" id="RKN05656.1"/>
    </source>
</evidence>
<dbReference type="InterPro" id="IPR049552">
    <property type="entry name" value="PKS_DH_N"/>
</dbReference>
<dbReference type="InterPro" id="IPR057326">
    <property type="entry name" value="KR_dom"/>
</dbReference>
<dbReference type="Gene3D" id="3.40.50.720">
    <property type="entry name" value="NAD(P)-binding Rossmann-like Domain"/>
    <property type="match status" value="1"/>
</dbReference>
<feature type="compositionally biased region" description="Basic and acidic residues" evidence="4">
    <location>
        <begin position="123"/>
        <end position="135"/>
    </location>
</feature>
<feature type="active site" description="Proton acceptor; for dehydratase activity" evidence="3">
    <location>
        <position position="63"/>
    </location>
</feature>
<dbReference type="GO" id="GO:0004312">
    <property type="term" value="F:fatty acid synthase activity"/>
    <property type="evidence" value="ECO:0007669"/>
    <property type="project" value="TreeGrafter"/>
</dbReference>
<evidence type="ECO:0000256" key="2">
    <source>
        <dbReference type="ARBA" id="ARBA00023268"/>
    </source>
</evidence>
<dbReference type="InterPro" id="IPR050091">
    <property type="entry name" value="PKS_NRPS_Biosynth_Enz"/>
</dbReference>
<feature type="region of interest" description="N-terminal hotdog fold" evidence="3">
    <location>
        <begin position="26"/>
        <end position="156"/>
    </location>
</feature>
<comment type="caution">
    <text evidence="6">The sequence shown here is derived from an EMBL/GenBank/DDBJ whole genome shotgun (WGS) entry which is preliminary data.</text>
</comment>
<dbReference type="SUPFAM" id="SSF51735">
    <property type="entry name" value="NAD(P)-binding Rossmann-fold domains"/>
    <property type="match status" value="2"/>
</dbReference>
<proteinExistence type="predicted"/>
<dbReference type="InterPro" id="IPR020807">
    <property type="entry name" value="PKS_DH"/>
</dbReference>
<dbReference type="InterPro" id="IPR036291">
    <property type="entry name" value="NAD(P)-bd_dom_sf"/>
</dbReference>
<dbReference type="Pfam" id="PF08659">
    <property type="entry name" value="KR"/>
    <property type="match status" value="1"/>
</dbReference>
<dbReference type="Pfam" id="PF21089">
    <property type="entry name" value="PKS_DH_N"/>
    <property type="match status" value="1"/>
</dbReference>
<dbReference type="InterPro" id="IPR049900">
    <property type="entry name" value="PKS_mFAS_DH"/>
</dbReference>
<dbReference type="InterPro" id="IPR055123">
    <property type="entry name" value="SpnB-like_Rossmann"/>
</dbReference>
<dbReference type="RefSeq" id="WP_120699209.1">
    <property type="nucleotide sequence ID" value="NZ_RBDX01000025.1"/>
</dbReference>
<dbReference type="InterPro" id="IPR042104">
    <property type="entry name" value="PKS_dehydratase_sf"/>
</dbReference>
<dbReference type="PROSITE" id="PS52019">
    <property type="entry name" value="PKS_MFAS_DH"/>
    <property type="match status" value="1"/>
</dbReference>
<feature type="region of interest" description="Disordered" evidence="4">
    <location>
        <begin position="123"/>
        <end position="166"/>
    </location>
</feature>
<dbReference type="Gene3D" id="3.10.129.110">
    <property type="entry name" value="Polyketide synthase dehydratase"/>
    <property type="match status" value="1"/>
</dbReference>
<evidence type="ECO:0000313" key="8">
    <source>
        <dbReference type="Proteomes" id="UP000268652"/>
    </source>
</evidence>